<evidence type="ECO:0000259" key="1">
    <source>
        <dbReference type="Pfam" id="PF00930"/>
    </source>
</evidence>
<name>A0A382C2J2_9ZZZZ</name>
<dbReference type="AlphaFoldDB" id="A0A382C2J2"/>
<protein>
    <recommendedName>
        <fullName evidence="1">Dipeptidylpeptidase IV N-terminal domain-containing protein</fullName>
    </recommendedName>
</protein>
<reference evidence="2" key="1">
    <citation type="submission" date="2018-05" db="EMBL/GenBank/DDBJ databases">
        <authorList>
            <person name="Lanie J.A."/>
            <person name="Ng W.-L."/>
            <person name="Kazmierczak K.M."/>
            <person name="Andrzejewski T.M."/>
            <person name="Davidsen T.M."/>
            <person name="Wayne K.J."/>
            <person name="Tettelin H."/>
            <person name="Glass J.I."/>
            <person name="Rusch D."/>
            <person name="Podicherti R."/>
            <person name="Tsui H.-C.T."/>
            <person name="Winkler M.E."/>
        </authorList>
    </citation>
    <scope>NUCLEOTIDE SEQUENCE</scope>
</reference>
<dbReference type="Gene3D" id="2.120.10.30">
    <property type="entry name" value="TolB, C-terminal domain"/>
    <property type="match status" value="1"/>
</dbReference>
<organism evidence="2">
    <name type="scientific">marine metagenome</name>
    <dbReference type="NCBI Taxonomy" id="408172"/>
    <lineage>
        <taxon>unclassified sequences</taxon>
        <taxon>metagenomes</taxon>
        <taxon>ecological metagenomes</taxon>
    </lineage>
</organism>
<dbReference type="InterPro" id="IPR011042">
    <property type="entry name" value="6-blade_b-propeller_TolB-like"/>
</dbReference>
<dbReference type="EMBL" id="UINC01032508">
    <property type="protein sequence ID" value="SVB20286.1"/>
    <property type="molecule type" value="Genomic_DNA"/>
</dbReference>
<proteinExistence type="predicted"/>
<feature type="non-terminal residue" evidence="2">
    <location>
        <position position="203"/>
    </location>
</feature>
<feature type="domain" description="Dipeptidylpeptidase IV N-terminal" evidence="1">
    <location>
        <begin position="40"/>
        <end position="151"/>
    </location>
</feature>
<dbReference type="InterPro" id="IPR002469">
    <property type="entry name" value="Peptidase_S9B_N"/>
</dbReference>
<gene>
    <name evidence="2" type="ORF">METZ01_LOCUS173140</name>
</gene>
<dbReference type="PANTHER" id="PTHR36842">
    <property type="entry name" value="PROTEIN TOLB HOMOLOG"/>
    <property type="match status" value="1"/>
</dbReference>
<dbReference type="Pfam" id="PF00930">
    <property type="entry name" value="DPPIV_N"/>
    <property type="match status" value="1"/>
</dbReference>
<dbReference type="GO" id="GO:0006508">
    <property type="term" value="P:proteolysis"/>
    <property type="evidence" value="ECO:0007669"/>
    <property type="project" value="InterPro"/>
</dbReference>
<accession>A0A382C2J2</accession>
<dbReference type="SUPFAM" id="SSF82171">
    <property type="entry name" value="DPP6 N-terminal domain-like"/>
    <property type="match status" value="1"/>
</dbReference>
<sequence>MKPLILYLLVILTQLVCAQSNGLNTSDLYKLKSVGNIDISPDGNHILYTVTSRNQNTKGASSRIWIMDTKSGESVPFGANEGKGSSPHWSPDGKWISFFGRKNNKYGVMIAEKENNSAIFLAEVNGTNHPLPSSQGRLTWSPDSKQIAFVSSTPGPETDDANGDPIVITRYLYKPTASEGLTRFNDNRRTHIFVVDIKTKKIS</sequence>
<dbReference type="PANTHER" id="PTHR36842:SF1">
    <property type="entry name" value="PROTEIN TOLB"/>
    <property type="match status" value="1"/>
</dbReference>
<evidence type="ECO:0000313" key="2">
    <source>
        <dbReference type="EMBL" id="SVB20286.1"/>
    </source>
</evidence>